<dbReference type="InterPro" id="IPR017439">
    <property type="entry name" value="Amidohydrolase"/>
</dbReference>
<dbReference type="AlphaFoldDB" id="X1V1L1"/>
<dbReference type="GO" id="GO:0016787">
    <property type="term" value="F:hydrolase activity"/>
    <property type="evidence" value="ECO:0007669"/>
    <property type="project" value="InterPro"/>
</dbReference>
<sequence>EIIKIRRFLHMNPELSNREYETSKLITSKLMSLGIEVKSGIAGTGVSGLLEGDHEGFTIGLRADMDALPIHEKTHLPYTSLNPGVMHACGHDIHMSIALGTAIVLSNLKDKIKLKIKTRKKFQ</sequence>
<name>X1V1L1_9ZZZZ</name>
<protein>
    <recommendedName>
        <fullName evidence="2">Peptidase M20 dimerisation domain-containing protein</fullName>
    </recommendedName>
</protein>
<dbReference type="Gene3D" id="3.40.630.10">
    <property type="entry name" value="Zn peptidases"/>
    <property type="match status" value="1"/>
</dbReference>
<dbReference type="InterPro" id="IPR002933">
    <property type="entry name" value="Peptidase_M20"/>
</dbReference>
<evidence type="ECO:0000313" key="1">
    <source>
        <dbReference type="EMBL" id="GAI98494.1"/>
    </source>
</evidence>
<gene>
    <name evidence="1" type="ORF">S12H4_29573</name>
</gene>
<dbReference type="PANTHER" id="PTHR11014:SF63">
    <property type="entry name" value="METALLOPEPTIDASE, PUTATIVE (AFU_ORTHOLOGUE AFUA_6G09600)-RELATED"/>
    <property type="match status" value="1"/>
</dbReference>
<dbReference type="SUPFAM" id="SSF53187">
    <property type="entry name" value="Zn-dependent exopeptidases"/>
    <property type="match status" value="1"/>
</dbReference>
<dbReference type="EMBL" id="BARW01017071">
    <property type="protein sequence ID" value="GAI98494.1"/>
    <property type="molecule type" value="Genomic_DNA"/>
</dbReference>
<organism evidence="1">
    <name type="scientific">marine sediment metagenome</name>
    <dbReference type="NCBI Taxonomy" id="412755"/>
    <lineage>
        <taxon>unclassified sequences</taxon>
        <taxon>metagenomes</taxon>
        <taxon>ecological metagenomes</taxon>
    </lineage>
</organism>
<proteinExistence type="predicted"/>
<reference evidence="1" key="1">
    <citation type="journal article" date="2014" name="Front. Microbiol.">
        <title>High frequency of phylogenetically diverse reductive dehalogenase-homologous genes in deep subseafloor sedimentary metagenomes.</title>
        <authorList>
            <person name="Kawai M."/>
            <person name="Futagami T."/>
            <person name="Toyoda A."/>
            <person name="Takaki Y."/>
            <person name="Nishi S."/>
            <person name="Hori S."/>
            <person name="Arai W."/>
            <person name="Tsubouchi T."/>
            <person name="Morono Y."/>
            <person name="Uchiyama I."/>
            <person name="Ito T."/>
            <person name="Fujiyama A."/>
            <person name="Inagaki F."/>
            <person name="Takami H."/>
        </authorList>
    </citation>
    <scope>NUCLEOTIDE SEQUENCE</scope>
    <source>
        <strain evidence="1">Expedition CK06-06</strain>
    </source>
</reference>
<evidence type="ECO:0008006" key="2">
    <source>
        <dbReference type="Google" id="ProtNLM"/>
    </source>
</evidence>
<accession>X1V1L1</accession>
<dbReference type="PANTHER" id="PTHR11014">
    <property type="entry name" value="PEPTIDASE M20 FAMILY MEMBER"/>
    <property type="match status" value="1"/>
</dbReference>
<dbReference type="Pfam" id="PF01546">
    <property type="entry name" value="Peptidase_M20"/>
    <property type="match status" value="1"/>
</dbReference>
<feature type="non-terminal residue" evidence="1">
    <location>
        <position position="1"/>
    </location>
</feature>
<comment type="caution">
    <text evidence="1">The sequence shown here is derived from an EMBL/GenBank/DDBJ whole genome shotgun (WGS) entry which is preliminary data.</text>
</comment>